<organism evidence="1 2">
    <name type="scientific">Vaccinium darrowii</name>
    <dbReference type="NCBI Taxonomy" id="229202"/>
    <lineage>
        <taxon>Eukaryota</taxon>
        <taxon>Viridiplantae</taxon>
        <taxon>Streptophyta</taxon>
        <taxon>Embryophyta</taxon>
        <taxon>Tracheophyta</taxon>
        <taxon>Spermatophyta</taxon>
        <taxon>Magnoliopsida</taxon>
        <taxon>eudicotyledons</taxon>
        <taxon>Gunneridae</taxon>
        <taxon>Pentapetalae</taxon>
        <taxon>asterids</taxon>
        <taxon>Ericales</taxon>
        <taxon>Ericaceae</taxon>
        <taxon>Vaccinioideae</taxon>
        <taxon>Vaccinieae</taxon>
        <taxon>Vaccinium</taxon>
    </lineage>
</organism>
<sequence>MVRELKEWAPDGGDGGDGGGYGDIDLEEDIIYYISLDNAEGLKSLFTHPAVRNRTYCYCRTTVLQQMCIHGAVKCATALLDGKLGIKVDVNRDKLLHLAAFFMSPQLVKLFLRYGARTDVRFANKKPWDLMRRLNGMLPLNIALDAARGMVYSDLQKPLFTAIVSLCRPSLKSALATNKLLVESYNNIEEFALYYAMEGKLVELAVLLIVAREKVLNGRMRIPQFVRNQILSLIGEQVKLAGECKHREVTEIQQKLMGMNSTALLLEVFERAGHTIGEYLQSQQPGVGREQVEKDVALILKEAGFRLMAGQFEFNLGDWMNYCSFVRTPIKFLQALPDISSQYGIGHSPRMPLMQQTNVSLPRRKVIASGGRSLPMTSALRGTVPLSAAKTNQVPNSILGFDDQTCFDAQVKKGTKAVEQNMPKCLPREKFACFAMRVKRGLRSSWFL</sequence>
<protein>
    <submittedName>
        <fullName evidence="1">Uncharacterized protein</fullName>
    </submittedName>
</protein>
<evidence type="ECO:0000313" key="2">
    <source>
        <dbReference type="Proteomes" id="UP000828048"/>
    </source>
</evidence>
<accession>A0ACB7Z2A4</accession>
<gene>
    <name evidence="1" type="ORF">Vadar_007156</name>
</gene>
<keyword evidence="2" id="KW-1185">Reference proteome</keyword>
<proteinExistence type="predicted"/>
<evidence type="ECO:0000313" key="1">
    <source>
        <dbReference type="EMBL" id="KAH7859925.1"/>
    </source>
</evidence>
<dbReference type="EMBL" id="CM037154">
    <property type="protein sequence ID" value="KAH7859925.1"/>
    <property type="molecule type" value="Genomic_DNA"/>
</dbReference>
<dbReference type="Proteomes" id="UP000828048">
    <property type="component" value="Chromosome 4"/>
</dbReference>
<name>A0ACB7Z2A4_9ERIC</name>
<reference evidence="1 2" key="1">
    <citation type="journal article" date="2021" name="Hortic Res">
        <title>High-quality reference genome and annotation aids understanding of berry development for evergreen blueberry (Vaccinium darrowii).</title>
        <authorList>
            <person name="Yu J."/>
            <person name="Hulse-Kemp A.M."/>
            <person name="Babiker E."/>
            <person name="Staton M."/>
        </authorList>
    </citation>
    <scope>NUCLEOTIDE SEQUENCE [LARGE SCALE GENOMIC DNA]</scope>
    <source>
        <strain evidence="2">cv. NJ 8807/NJ 8810</strain>
        <tissue evidence="1">Young leaf</tissue>
    </source>
</reference>
<comment type="caution">
    <text evidence="1">The sequence shown here is derived from an EMBL/GenBank/DDBJ whole genome shotgun (WGS) entry which is preliminary data.</text>
</comment>